<gene>
    <name evidence="2" type="ORF">CPELLU_LOCUS9518</name>
</gene>
<feature type="region of interest" description="Disordered" evidence="1">
    <location>
        <begin position="475"/>
        <end position="494"/>
    </location>
</feature>
<dbReference type="AlphaFoldDB" id="A0A9N9H7N8"/>
<accession>A0A9N9H7N8</accession>
<proteinExistence type="predicted"/>
<name>A0A9N9H7N8_9GLOM</name>
<feature type="region of interest" description="Disordered" evidence="1">
    <location>
        <begin position="440"/>
        <end position="461"/>
    </location>
</feature>
<protein>
    <submittedName>
        <fullName evidence="2">4367_t:CDS:1</fullName>
    </submittedName>
</protein>
<feature type="compositionally biased region" description="Basic and acidic residues" evidence="1">
    <location>
        <begin position="484"/>
        <end position="494"/>
    </location>
</feature>
<evidence type="ECO:0000313" key="3">
    <source>
        <dbReference type="Proteomes" id="UP000789759"/>
    </source>
</evidence>
<comment type="caution">
    <text evidence="2">The sequence shown here is derived from an EMBL/GenBank/DDBJ whole genome shotgun (WGS) entry which is preliminary data.</text>
</comment>
<dbReference type="OrthoDB" id="2369216at2759"/>
<reference evidence="2" key="1">
    <citation type="submission" date="2021-06" db="EMBL/GenBank/DDBJ databases">
        <authorList>
            <person name="Kallberg Y."/>
            <person name="Tangrot J."/>
            <person name="Rosling A."/>
        </authorList>
    </citation>
    <scope>NUCLEOTIDE SEQUENCE</scope>
    <source>
        <strain evidence="2">FL966</strain>
    </source>
</reference>
<dbReference type="EMBL" id="CAJVQA010007321">
    <property type="protein sequence ID" value="CAG8654885.1"/>
    <property type="molecule type" value="Genomic_DNA"/>
</dbReference>
<dbReference type="Proteomes" id="UP000789759">
    <property type="component" value="Unassembled WGS sequence"/>
</dbReference>
<evidence type="ECO:0000313" key="2">
    <source>
        <dbReference type="EMBL" id="CAG8654885.1"/>
    </source>
</evidence>
<keyword evidence="3" id="KW-1185">Reference proteome</keyword>
<evidence type="ECO:0000256" key="1">
    <source>
        <dbReference type="SAM" id="MobiDB-lite"/>
    </source>
</evidence>
<organism evidence="2 3">
    <name type="scientific">Cetraspora pellucida</name>
    <dbReference type="NCBI Taxonomy" id="1433469"/>
    <lineage>
        <taxon>Eukaryota</taxon>
        <taxon>Fungi</taxon>
        <taxon>Fungi incertae sedis</taxon>
        <taxon>Mucoromycota</taxon>
        <taxon>Glomeromycotina</taxon>
        <taxon>Glomeromycetes</taxon>
        <taxon>Diversisporales</taxon>
        <taxon>Gigasporaceae</taxon>
        <taxon>Cetraspora</taxon>
    </lineage>
</organism>
<sequence>MTKTNINNDNNYFLKYVKELWSICHFLDYRVTCNDFSFTKSTEHLIYKNGIKKYLPRESIEQYTKAFEKDIKDDSYNSKWFAVEAFNNKEKKRHYEEMIKKLENIHITPDIPVRQYNKANGRIFNNIKDLEYCIGSGRNVTKYLEIIYKKFKNEKSLFNIPEMSNIIECSDNSPLKKILKDDEWKEINEKHSFHIDVDITISIYLNQLADFLCNDNNVINDDCKMPHPPEDNLRHIELKFYYKALVKLRILWRTLILLPDSNISEGSKERKINAKKKKLYDEKKLGSKSDRGHRVDLIIRNVLNMDLMVIEVVGPPHRRNNKKNLWDFRRGIRACKDSYEKFVNNLVERMKWYIWTVDHPGNQVYRARPLCEFNIPYKKEDAEDLYQYLRVSNELCKHVNDVSKFVEGLYEYLKQKARDNPNIIQDTKFAKILLDGCAITNPTPSSSPRDPPPDSNITSSIEEVLSSYIEENIEELSDAENDWDTPRNSDYELE</sequence>